<feature type="domain" description="THAP-type" evidence="7">
    <location>
        <begin position="1"/>
        <end position="88"/>
    </location>
</feature>
<dbReference type="PROSITE" id="PS50950">
    <property type="entry name" value="ZF_THAP"/>
    <property type="match status" value="1"/>
</dbReference>
<dbReference type="PANTHER" id="PTHR46600:SF11">
    <property type="entry name" value="THAP DOMAIN-CONTAINING PROTEIN 10"/>
    <property type="match status" value="1"/>
</dbReference>
<evidence type="ECO:0000256" key="4">
    <source>
        <dbReference type="ARBA" id="ARBA00023125"/>
    </source>
</evidence>
<evidence type="ECO:0000256" key="3">
    <source>
        <dbReference type="ARBA" id="ARBA00022833"/>
    </source>
</evidence>
<dbReference type="InterPro" id="IPR006612">
    <property type="entry name" value="THAP_Znf"/>
</dbReference>
<dbReference type="STRING" id="543379.A0A232EVX0"/>
<dbReference type="InterPro" id="IPR038441">
    <property type="entry name" value="THAP_Znf_sf"/>
</dbReference>
<gene>
    <name evidence="8" type="ORF">TSAR_006378</name>
</gene>
<dbReference type="Gene3D" id="6.20.210.20">
    <property type="entry name" value="THAP domain"/>
    <property type="match status" value="1"/>
</dbReference>
<evidence type="ECO:0000259" key="7">
    <source>
        <dbReference type="PROSITE" id="PS50950"/>
    </source>
</evidence>
<dbReference type="EMBL" id="NNAY01001936">
    <property type="protein sequence ID" value="OXU22508.1"/>
    <property type="molecule type" value="Genomic_DNA"/>
</dbReference>
<dbReference type="PANTHER" id="PTHR46600">
    <property type="entry name" value="THAP DOMAIN-CONTAINING"/>
    <property type="match status" value="1"/>
</dbReference>
<dbReference type="GO" id="GO:0008270">
    <property type="term" value="F:zinc ion binding"/>
    <property type="evidence" value="ECO:0007669"/>
    <property type="project" value="UniProtKB-KW"/>
</dbReference>
<evidence type="ECO:0000313" key="9">
    <source>
        <dbReference type="Proteomes" id="UP000215335"/>
    </source>
</evidence>
<evidence type="ECO:0000256" key="6">
    <source>
        <dbReference type="SAM" id="Coils"/>
    </source>
</evidence>
<keyword evidence="4 5" id="KW-0238">DNA-binding</keyword>
<dbReference type="AlphaFoldDB" id="A0A232EVX0"/>
<sequence>MPICSVNCCKNSKNTKDCEIQFHRFPKDQQIRDHWIKACNRESLNLENARICSIHFNQNCYVKKPDHLIVPGDTNVFVLSKTAAPTLHISDARDGIREANKVASEEIPVDSSKIFVTSDLEAIQYVAIDSEDREKNCFQHENEHLKKENADLKSDIEALNTANTQLKKKNDDLIIEMNKMTKKMQMHDRMIQNQVKEKVYEILQPIFTIGQIKKLLNLKVNEKSIKWNSDDIATAIALRSVTPKGYRYLRKKNYPLPALSTLRKKVAEIMIEPGVLEEVLSVMK</sequence>
<accession>A0A232EVX0</accession>
<keyword evidence="3" id="KW-0862">Zinc</keyword>
<dbReference type="Pfam" id="PF05485">
    <property type="entry name" value="THAP"/>
    <property type="match status" value="1"/>
</dbReference>
<name>A0A232EVX0_9HYME</name>
<keyword evidence="9" id="KW-1185">Reference proteome</keyword>
<organism evidence="8 9">
    <name type="scientific">Trichomalopsis sarcophagae</name>
    <dbReference type="NCBI Taxonomy" id="543379"/>
    <lineage>
        <taxon>Eukaryota</taxon>
        <taxon>Metazoa</taxon>
        <taxon>Ecdysozoa</taxon>
        <taxon>Arthropoda</taxon>
        <taxon>Hexapoda</taxon>
        <taxon>Insecta</taxon>
        <taxon>Pterygota</taxon>
        <taxon>Neoptera</taxon>
        <taxon>Endopterygota</taxon>
        <taxon>Hymenoptera</taxon>
        <taxon>Apocrita</taxon>
        <taxon>Proctotrupomorpha</taxon>
        <taxon>Chalcidoidea</taxon>
        <taxon>Pteromalidae</taxon>
        <taxon>Pteromalinae</taxon>
        <taxon>Trichomalopsis</taxon>
    </lineage>
</organism>
<reference evidence="8 9" key="1">
    <citation type="journal article" date="2017" name="Curr. Biol.">
        <title>The Evolution of Venom by Co-option of Single-Copy Genes.</title>
        <authorList>
            <person name="Martinson E.O."/>
            <person name="Mrinalini"/>
            <person name="Kelkar Y.D."/>
            <person name="Chang C.H."/>
            <person name="Werren J.H."/>
        </authorList>
    </citation>
    <scope>NUCLEOTIDE SEQUENCE [LARGE SCALE GENOMIC DNA]</scope>
    <source>
        <strain evidence="8 9">Alberta</strain>
        <tissue evidence="8">Whole body</tissue>
    </source>
</reference>
<keyword evidence="1" id="KW-0479">Metal-binding</keyword>
<protein>
    <recommendedName>
        <fullName evidence="7">THAP-type domain-containing protein</fullName>
    </recommendedName>
</protein>
<evidence type="ECO:0000313" key="8">
    <source>
        <dbReference type="EMBL" id="OXU22508.1"/>
    </source>
</evidence>
<feature type="coiled-coil region" evidence="6">
    <location>
        <begin position="128"/>
        <end position="183"/>
    </location>
</feature>
<dbReference type="OrthoDB" id="6628944at2759"/>
<evidence type="ECO:0000256" key="5">
    <source>
        <dbReference type="PROSITE-ProRule" id="PRU00309"/>
    </source>
</evidence>
<dbReference type="SUPFAM" id="SSF57716">
    <property type="entry name" value="Glucocorticoid receptor-like (DNA-binding domain)"/>
    <property type="match status" value="1"/>
</dbReference>
<dbReference type="SMART" id="SM00980">
    <property type="entry name" value="THAP"/>
    <property type="match status" value="1"/>
</dbReference>
<dbReference type="SMART" id="SM00692">
    <property type="entry name" value="DM3"/>
    <property type="match status" value="1"/>
</dbReference>
<comment type="caution">
    <text evidence="8">The sequence shown here is derived from an EMBL/GenBank/DDBJ whole genome shotgun (WGS) entry which is preliminary data.</text>
</comment>
<keyword evidence="6" id="KW-0175">Coiled coil</keyword>
<proteinExistence type="predicted"/>
<evidence type="ECO:0000256" key="1">
    <source>
        <dbReference type="ARBA" id="ARBA00022723"/>
    </source>
</evidence>
<dbReference type="GO" id="GO:0043565">
    <property type="term" value="F:sequence-specific DNA binding"/>
    <property type="evidence" value="ECO:0007669"/>
    <property type="project" value="InterPro"/>
</dbReference>
<evidence type="ECO:0000256" key="2">
    <source>
        <dbReference type="ARBA" id="ARBA00022771"/>
    </source>
</evidence>
<keyword evidence="2 5" id="KW-0863">Zinc-finger</keyword>
<dbReference type="Proteomes" id="UP000215335">
    <property type="component" value="Unassembled WGS sequence"/>
</dbReference>
<dbReference type="InterPro" id="IPR026516">
    <property type="entry name" value="THAP1/10"/>
</dbReference>